<sequence>MFAPVHCISFLLASASEQTQVVIRQTAEHEKETRENTVFDRHGYVNRRGDFTRRHKTVRDIFVSCERGDVVARRKKRQPEQEE</sequence>
<protein>
    <recommendedName>
        <fullName evidence="4">Secreted protein</fullName>
    </recommendedName>
</protein>
<evidence type="ECO:0000313" key="3">
    <source>
        <dbReference type="Proteomes" id="UP000186601"/>
    </source>
</evidence>
<keyword evidence="3" id="KW-1185">Reference proteome</keyword>
<evidence type="ECO:0008006" key="4">
    <source>
        <dbReference type="Google" id="ProtNLM"/>
    </source>
</evidence>
<feature type="chain" id="PRO_5015317702" description="Secreted protein" evidence="1">
    <location>
        <begin position="16"/>
        <end position="83"/>
    </location>
</feature>
<name>A0A2R6NNS3_9APHY</name>
<evidence type="ECO:0000313" key="2">
    <source>
        <dbReference type="EMBL" id="PSR74101.1"/>
    </source>
</evidence>
<keyword evidence="1" id="KW-0732">Signal</keyword>
<accession>A0A2R6NNS3</accession>
<reference evidence="2 3" key="1">
    <citation type="submission" date="2018-02" db="EMBL/GenBank/DDBJ databases">
        <title>Genome sequence of the basidiomycete white-rot fungus Phlebia centrifuga.</title>
        <authorList>
            <person name="Granchi Z."/>
            <person name="Peng M."/>
            <person name="de Vries R.P."/>
            <person name="Hilden K."/>
            <person name="Makela M.R."/>
            <person name="Grigoriev I."/>
            <person name="Riley R."/>
        </authorList>
    </citation>
    <scope>NUCLEOTIDE SEQUENCE [LARGE SCALE GENOMIC DNA]</scope>
    <source>
        <strain evidence="2 3">FBCC195</strain>
    </source>
</reference>
<dbReference type="AlphaFoldDB" id="A0A2R6NNS3"/>
<gene>
    <name evidence="2" type="ORF">PHLCEN_2v10057</name>
</gene>
<dbReference type="EMBL" id="MLYV02001019">
    <property type="protein sequence ID" value="PSR74101.1"/>
    <property type="molecule type" value="Genomic_DNA"/>
</dbReference>
<feature type="signal peptide" evidence="1">
    <location>
        <begin position="1"/>
        <end position="15"/>
    </location>
</feature>
<evidence type="ECO:0000256" key="1">
    <source>
        <dbReference type="SAM" id="SignalP"/>
    </source>
</evidence>
<organism evidence="2 3">
    <name type="scientific">Hermanssonia centrifuga</name>
    <dbReference type="NCBI Taxonomy" id="98765"/>
    <lineage>
        <taxon>Eukaryota</taxon>
        <taxon>Fungi</taxon>
        <taxon>Dikarya</taxon>
        <taxon>Basidiomycota</taxon>
        <taxon>Agaricomycotina</taxon>
        <taxon>Agaricomycetes</taxon>
        <taxon>Polyporales</taxon>
        <taxon>Meruliaceae</taxon>
        <taxon>Hermanssonia</taxon>
    </lineage>
</organism>
<comment type="caution">
    <text evidence="2">The sequence shown here is derived from an EMBL/GenBank/DDBJ whole genome shotgun (WGS) entry which is preliminary data.</text>
</comment>
<proteinExistence type="predicted"/>
<dbReference type="Proteomes" id="UP000186601">
    <property type="component" value="Unassembled WGS sequence"/>
</dbReference>